<dbReference type="InterPro" id="IPR006139">
    <property type="entry name" value="D-isomer_2_OHA_DH_cat_dom"/>
</dbReference>
<name>A0AAE4AT54_9HYPH</name>
<dbReference type="PROSITE" id="PS00065">
    <property type="entry name" value="D_2_HYDROXYACID_DH_1"/>
    <property type="match status" value="1"/>
</dbReference>
<dbReference type="PROSITE" id="PS00671">
    <property type="entry name" value="D_2_HYDROXYACID_DH_3"/>
    <property type="match status" value="1"/>
</dbReference>
<dbReference type="InterPro" id="IPR029752">
    <property type="entry name" value="D-isomer_DH_CS1"/>
</dbReference>
<dbReference type="PANTHER" id="PTHR42789">
    <property type="entry name" value="D-ISOMER SPECIFIC 2-HYDROXYACID DEHYDROGENASE FAMILY PROTEIN (AFU_ORTHOLOGUE AFUA_6G10090)"/>
    <property type="match status" value="1"/>
</dbReference>
<dbReference type="InterPro" id="IPR036291">
    <property type="entry name" value="NAD(P)-bd_dom_sf"/>
</dbReference>
<proteinExistence type="inferred from homology"/>
<dbReference type="GO" id="GO:0051287">
    <property type="term" value="F:NAD binding"/>
    <property type="evidence" value="ECO:0007669"/>
    <property type="project" value="InterPro"/>
</dbReference>
<dbReference type="Pfam" id="PF00389">
    <property type="entry name" value="2-Hacid_dh"/>
    <property type="match status" value="1"/>
</dbReference>
<dbReference type="SUPFAM" id="SSF52283">
    <property type="entry name" value="Formate/glycerate dehydrogenase catalytic domain-like"/>
    <property type="match status" value="1"/>
</dbReference>
<dbReference type="GO" id="GO:0008652">
    <property type="term" value="P:amino acid biosynthetic process"/>
    <property type="evidence" value="ECO:0007669"/>
    <property type="project" value="UniProtKB-KW"/>
</dbReference>
<dbReference type="CDD" id="cd12169">
    <property type="entry name" value="PGDH_like_1"/>
    <property type="match status" value="1"/>
</dbReference>
<accession>A0AAE4AT54</accession>
<keyword evidence="9" id="KW-1185">Reference proteome</keyword>
<evidence type="ECO:0000256" key="5">
    <source>
        <dbReference type="RuleBase" id="RU003719"/>
    </source>
</evidence>
<dbReference type="Gene3D" id="3.40.50.720">
    <property type="entry name" value="NAD(P)-binding Rossmann-like Domain"/>
    <property type="match status" value="2"/>
</dbReference>
<comment type="similarity">
    <text evidence="1 5">Belongs to the D-isomer specific 2-hydroxyacid dehydrogenase family.</text>
</comment>
<dbReference type="EMBL" id="JAUSUL010000002">
    <property type="protein sequence ID" value="MDQ0315807.1"/>
    <property type="molecule type" value="Genomic_DNA"/>
</dbReference>
<dbReference type="AlphaFoldDB" id="A0AAE4AT54"/>
<dbReference type="SUPFAM" id="SSF51735">
    <property type="entry name" value="NAD(P)-binding Rossmann-fold domains"/>
    <property type="match status" value="1"/>
</dbReference>
<evidence type="ECO:0000259" key="7">
    <source>
        <dbReference type="Pfam" id="PF02826"/>
    </source>
</evidence>
<keyword evidence="2" id="KW-0028">Amino-acid biosynthesis</keyword>
<evidence type="ECO:0000256" key="4">
    <source>
        <dbReference type="ARBA" id="ARBA00023027"/>
    </source>
</evidence>
<evidence type="ECO:0000256" key="3">
    <source>
        <dbReference type="ARBA" id="ARBA00023002"/>
    </source>
</evidence>
<dbReference type="RefSeq" id="WP_306885636.1">
    <property type="nucleotide sequence ID" value="NZ_JAUSUL010000002.1"/>
</dbReference>
<evidence type="ECO:0000256" key="2">
    <source>
        <dbReference type="ARBA" id="ARBA00022605"/>
    </source>
</evidence>
<evidence type="ECO:0000313" key="9">
    <source>
        <dbReference type="Proteomes" id="UP001229244"/>
    </source>
</evidence>
<reference evidence="8" key="1">
    <citation type="submission" date="2023-07" db="EMBL/GenBank/DDBJ databases">
        <title>Genomic Encyclopedia of Type Strains, Phase IV (KMG-IV): sequencing the most valuable type-strain genomes for metagenomic binning, comparative biology and taxonomic classification.</title>
        <authorList>
            <person name="Goeker M."/>
        </authorList>
    </citation>
    <scope>NUCLEOTIDE SEQUENCE</scope>
    <source>
        <strain evidence="8">DSM 21202</strain>
    </source>
</reference>
<sequence length="324" mass="34831">MTAHRCAVLDDYQNVAADMADWSSLLPEVAVDFIDRPLTAGERAEALAPYSIVVAMRERTPFDAELLSRLPNLKLLVTTGMGNAAIDMDAARRHGIVVSGTRGSVGPAAELAWGLLLAVMRHIPDEQVNFSAGGDRWQLTLGRDLKGKTLGVVGLGKLGSLVAGYGRAFNMRVLGWSRSNTPERSAELGVEYRATLAEMLPDCDVVSLHLTLTPETRGIIGAQELSAMKRDAVIINTSRGPLIDEAALIAALKDGRIGGAGLDVFDAEPLPADHPFRTLPTVVCTPHLGYVTRETYAIYYRDAVDDICAFLAGEPKRILNASNP</sequence>
<dbReference type="InterPro" id="IPR050857">
    <property type="entry name" value="D-2-hydroxyacid_DH"/>
</dbReference>
<keyword evidence="3 5" id="KW-0560">Oxidoreductase</keyword>
<feature type="domain" description="D-isomer specific 2-hydroxyacid dehydrogenase NAD-binding" evidence="7">
    <location>
        <begin position="114"/>
        <end position="289"/>
    </location>
</feature>
<dbReference type="InterPro" id="IPR029753">
    <property type="entry name" value="D-isomer_DH_CS"/>
</dbReference>
<dbReference type="PANTHER" id="PTHR42789:SF1">
    <property type="entry name" value="D-ISOMER SPECIFIC 2-HYDROXYACID DEHYDROGENASE FAMILY PROTEIN (AFU_ORTHOLOGUE AFUA_6G10090)"/>
    <property type="match status" value="1"/>
</dbReference>
<dbReference type="FunFam" id="3.40.50.720:FF:000203">
    <property type="entry name" value="D-3-phosphoglycerate dehydrogenase (SerA)"/>
    <property type="match status" value="1"/>
</dbReference>
<dbReference type="InterPro" id="IPR006140">
    <property type="entry name" value="D-isomer_DH_NAD-bd"/>
</dbReference>
<dbReference type="Pfam" id="PF02826">
    <property type="entry name" value="2-Hacid_dh_C"/>
    <property type="match status" value="1"/>
</dbReference>
<evidence type="ECO:0000313" key="8">
    <source>
        <dbReference type="EMBL" id="MDQ0315807.1"/>
    </source>
</evidence>
<organism evidence="8 9">
    <name type="scientific">Amorphus orientalis</name>
    <dbReference type="NCBI Taxonomy" id="649198"/>
    <lineage>
        <taxon>Bacteria</taxon>
        <taxon>Pseudomonadati</taxon>
        <taxon>Pseudomonadota</taxon>
        <taxon>Alphaproteobacteria</taxon>
        <taxon>Hyphomicrobiales</taxon>
        <taxon>Amorphaceae</taxon>
        <taxon>Amorphus</taxon>
    </lineage>
</organism>
<protein>
    <submittedName>
        <fullName evidence="8">Phosphoglycerate dehydrogenase-like enzyme</fullName>
    </submittedName>
</protein>
<evidence type="ECO:0000259" key="6">
    <source>
        <dbReference type="Pfam" id="PF00389"/>
    </source>
</evidence>
<feature type="domain" description="D-isomer specific 2-hydroxyacid dehydrogenase catalytic" evidence="6">
    <location>
        <begin position="29"/>
        <end position="316"/>
    </location>
</feature>
<dbReference type="Proteomes" id="UP001229244">
    <property type="component" value="Unassembled WGS sequence"/>
</dbReference>
<dbReference type="GO" id="GO:0016616">
    <property type="term" value="F:oxidoreductase activity, acting on the CH-OH group of donors, NAD or NADP as acceptor"/>
    <property type="evidence" value="ECO:0007669"/>
    <property type="project" value="InterPro"/>
</dbReference>
<comment type="caution">
    <text evidence="8">The sequence shown here is derived from an EMBL/GenBank/DDBJ whole genome shotgun (WGS) entry which is preliminary data.</text>
</comment>
<gene>
    <name evidence="8" type="ORF">J2S73_002264</name>
</gene>
<keyword evidence="4" id="KW-0520">NAD</keyword>
<evidence type="ECO:0000256" key="1">
    <source>
        <dbReference type="ARBA" id="ARBA00005854"/>
    </source>
</evidence>